<feature type="compositionally biased region" description="Low complexity" evidence="1">
    <location>
        <begin position="75"/>
        <end position="89"/>
    </location>
</feature>
<keyword evidence="3" id="KW-1185">Reference proteome</keyword>
<dbReference type="InterPro" id="IPR021072">
    <property type="entry name" value="MAGE_N"/>
</dbReference>
<evidence type="ECO:0000259" key="2">
    <source>
        <dbReference type="PROSITE" id="PS50838"/>
    </source>
</evidence>
<proteinExistence type="predicted"/>
<evidence type="ECO:0000313" key="3">
    <source>
        <dbReference type="Proteomes" id="UP001652640"/>
    </source>
</evidence>
<dbReference type="Pfam" id="PF01454">
    <property type="entry name" value="MAGE"/>
    <property type="match status" value="1"/>
</dbReference>
<dbReference type="PROSITE" id="PS50838">
    <property type="entry name" value="MAGE"/>
    <property type="match status" value="1"/>
</dbReference>
<dbReference type="PANTHER" id="PTHR11736">
    <property type="entry name" value="MELANOMA-ASSOCIATED ANTIGEN MAGE ANTIGEN"/>
    <property type="match status" value="1"/>
</dbReference>
<dbReference type="SMART" id="SM01373">
    <property type="entry name" value="MAGE"/>
    <property type="match status" value="1"/>
</dbReference>
<dbReference type="Gene3D" id="1.10.10.1210">
    <property type="entry name" value="MAGE homology domain, winged helix WH2 motif"/>
    <property type="match status" value="1"/>
</dbReference>
<evidence type="ECO:0000256" key="1">
    <source>
        <dbReference type="SAM" id="MobiDB-lite"/>
    </source>
</evidence>
<sequence>MPPVRIKLSKRFKSARRAQNQSLQAFTQSQDLQIAQISRALEETHLFSYLQMPGNLKEAPGGDKPNTPEDPHGFSASSIGITATASSKSNEVPMNQDEENSPSTSEAVPGTSEAVPDFMNVPVGALDSKIAMLVNVLLSKYRMKEPVTKADMLKVVVSDCEVHFPEILLRASEHLEMLFGLDLKEVDPTNHCYGLFIKSGLTYDGMMHGEAGVPKTGILLLILGVIFMKSNCATEEEVWEVLNVTGLYSGMKHFIFGEPRQLITKDFVREGYLEFRQVANADPVQFEFLWGPRAHAETTKMKVLKFIAKIHGTDPSSFPSQYEEALQDENEKAQARISAKGLRHCKF</sequence>
<dbReference type="AlphaFoldDB" id="A0A6J0W907"/>
<dbReference type="PANTHER" id="PTHR11736:SF145">
    <property type="entry name" value="MELANOMA-ASSOCIATED ANTIGEN B16"/>
    <property type="match status" value="1"/>
</dbReference>
<dbReference type="GeneID" id="110126816"/>
<dbReference type="RefSeq" id="XP_020732344.2">
    <property type="nucleotide sequence ID" value="XM_020876685.2"/>
</dbReference>
<dbReference type="InterPro" id="IPR037445">
    <property type="entry name" value="MAGE"/>
</dbReference>
<name>A0A6J0W907_ODOVR</name>
<dbReference type="InterPro" id="IPR041898">
    <property type="entry name" value="MAGE_WH1"/>
</dbReference>
<evidence type="ECO:0000313" key="4">
    <source>
        <dbReference type="RefSeq" id="XP_020732344.2"/>
    </source>
</evidence>
<dbReference type="InterPro" id="IPR002190">
    <property type="entry name" value="MHD_dom"/>
</dbReference>
<feature type="region of interest" description="Disordered" evidence="1">
    <location>
        <begin position="53"/>
        <end position="114"/>
    </location>
</feature>
<feature type="domain" description="MAGE" evidence="2">
    <location>
        <begin position="126"/>
        <end position="325"/>
    </location>
</feature>
<dbReference type="GO" id="GO:0005634">
    <property type="term" value="C:nucleus"/>
    <property type="evidence" value="ECO:0007669"/>
    <property type="project" value="TreeGrafter"/>
</dbReference>
<dbReference type="Pfam" id="PF12440">
    <property type="entry name" value="MAGE_N"/>
    <property type="match status" value="1"/>
</dbReference>
<dbReference type="KEGG" id="ovr:110126816"/>
<dbReference type="SMART" id="SM01392">
    <property type="entry name" value="MAGE_N"/>
    <property type="match status" value="1"/>
</dbReference>
<accession>A0A6J0W907</accession>
<reference evidence="4" key="1">
    <citation type="submission" date="2025-08" db="UniProtKB">
        <authorList>
            <consortium name="RefSeq"/>
        </authorList>
    </citation>
    <scope>IDENTIFICATION</scope>
    <source>
        <tissue evidence="4">Tongue muscle</tissue>
    </source>
</reference>
<dbReference type="GO" id="GO:0000122">
    <property type="term" value="P:negative regulation of transcription by RNA polymerase II"/>
    <property type="evidence" value="ECO:0007669"/>
    <property type="project" value="TreeGrafter"/>
</dbReference>
<dbReference type="InParanoid" id="A0A6J0W907"/>
<organism evidence="3 4">
    <name type="scientific">Odocoileus virginianus</name>
    <name type="common">White-tailed deer</name>
    <dbReference type="NCBI Taxonomy" id="9874"/>
    <lineage>
        <taxon>Eukaryota</taxon>
        <taxon>Metazoa</taxon>
        <taxon>Chordata</taxon>
        <taxon>Craniata</taxon>
        <taxon>Vertebrata</taxon>
        <taxon>Euteleostomi</taxon>
        <taxon>Mammalia</taxon>
        <taxon>Eutheria</taxon>
        <taxon>Laurasiatheria</taxon>
        <taxon>Artiodactyla</taxon>
        <taxon>Ruminantia</taxon>
        <taxon>Pecora</taxon>
        <taxon>Cervidae</taxon>
        <taxon>Odocoileinae</taxon>
        <taxon>Odocoileus</taxon>
    </lineage>
</organism>
<dbReference type="Gene3D" id="1.10.10.1200">
    <property type="entry name" value="MAGE homology domain, winged helix WH1 motif"/>
    <property type="match status" value="1"/>
</dbReference>
<dbReference type="InterPro" id="IPR041899">
    <property type="entry name" value="MAGE_WH2"/>
</dbReference>
<dbReference type="OrthoDB" id="205198at2759"/>
<gene>
    <name evidence="4" type="primary">LOC110126816</name>
</gene>
<dbReference type="Proteomes" id="UP001652640">
    <property type="component" value="Unplaced"/>
</dbReference>
<protein>
    <submittedName>
        <fullName evidence="4">Melanoma-associated antigen B16-like</fullName>
    </submittedName>
</protein>